<evidence type="ECO:0000256" key="1">
    <source>
        <dbReference type="SAM" id="MobiDB-lite"/>
    </source>
</evidence>
<protein>
    <recommendedName>
        <fullName evidence="2">Heterokaryon incompatibility domain-containing protein</fullName>
    </recommendedName>
</protein>
<dbReference type="PANTHER" id="PTHR24148">
    <property type="entry name" value="ANKYRIN REPEAT DOMAIN-CONTAINING PROTEIN 39 HOMOLOG-RELATED"/>
    <property type="match status" value="1"/>
</dbReference>
<keyword evidence="4" id="KW-1185">Reference proteome</keyword>
<gene>
    <name evidence="3" type="ORF">B0T16DRAFT_392551</name>
</gene>
<feature type="compositionally biased region" description="Basic and acidic residues" evidence="1">
    <location>
        <begin position="160"/>
        <end position="174"/>
    </location>
</feature>
<name>A0AA40CMM8_9PEZI</name>
<proteinExistence type="predicted"/>
<accession>A0AA40CMM8</accession>
<dbReference type="AlphaFoldDB" id="A0AA40CMM8"/>
<evidence type="ECO:0000313" key="3">
    <source>
        <dbReference type="EMBL" id="KAK0644150.1"/>
    </source>
</evidence>
<feature type="region of interest" description="Disordered" evidence="1">
    <location>
        <begin position="120"/>
        <end position="174"/>
    </location>
</feature>
<sequence length="371" mass="39394">MTDTTSSSLALGAGPETITLTVAPKPKSPLAAIIWSPSSTDGDTTIRLYYLDRTNKINELVGVCKRTSCTWKNTNSNIGGPVSSSSSLAVALSGSPSGTALDGIIKVFYLMGQYGIQTADAESSSGTTQGKTNNATTTAPGGATSTGAGENGDGGSGQDPSKKEEEAKIDEKKEGLSTGDIIGLATGVPAAVFTIAGVVWRWKWLQKTWGNLYDALLQFRRQGSAVLLWADAICINQADPDEKSEQVPPMGEIYRQASGVHSVMPGSERIAQDMDESITMEQKIEVNIQSMAVELMENTLFRSRQGYIGISKSLQVQNGDRIVLARGGVAPMILRPRDDGSWKLAAGDSYVHGIGNGEAFDVNKCHEIRIT</sequence>
<dbReference type="Pfam" id="PF26639">
    <property type="entry name" value="Het-6_barrel"/>
    <property type="match status" value="1"/>
</dbReference>
<dbReference type="Pfam" id="PF06985">
    <property type="entry name" value="HET"/>
    <property type="match status" value="1"/>
</dbReference>
<dbReference type="EMBL" id="JAULSV010000005">
    <property type="protein sequence ID" value="KAK0644150.1"/>
    <property type="molecule type" value="Genomic_DNA"/>
</dbReference>
<reference evidence="3" key="1">
    <citation type="submission" date="2023-06" db="EMBL/GenBank/DDBJ databases">
        <title>Genome-scale phylogeny and comparative genomics of the fungal order Sordariales.</title>
        <authorList>
            <consortium name="Lawrence Berkeley National Laboratory"/>
            <person name="Hensen N."/>
            <person name="Bonometti L."/>
            <person name="Westerberg I."/>
            <person name="Brannstrom I.O."/>
            <person name="Guillou S."/>
            <person name="Cros-Aarteil S."/>
            <person name="Calhoun S."/>
            <person name="Haridas S."/>
            <person name="Kuo A."/>
            <person name="Mondo S."/>
            <person name="Pangilinan J."/>
            <person name="Riley R."/>
            <person name="Labutti K."/>
            <person name="Andreopoulos B."/>
            <person name="Lipzen A."/>
            <person name="Chen C."/>
            <person name="Yanf M."/>
            <person name="Daum C."/>
            <person name="Ng V."/>
            <person name="Clum A."/>
            <person name="Steindorff A."/>
            <person name="Ohm R."/>
            <person name="Martin F."/>
            <person name="Silar P."/>
            <person name="Natvig D."/>
            <person name="Lalanne C."/>
            <person name="Gautier V."/>
            <person name="Ament-Velasquez S.L."/>
            <person name="Kruys A."/>
            <person name="Hutchinson M.I."/>
            <person name="Powell A.J."/>
            <person name="Barry K."/>
            <person name="Miller A.N."/>
            <person name="Grigoriev I.V."/>
            <person name="Debuchy R."/>
            <person name="Gladieux P."/>
            <person name="Thoren M.H."/>
            <person name="Johannesson H."/>
        </authorList>
    </citation>
    <scope>NUCLEOTIDE SEQUENCE</scope>
    <source>
        <strain evidence="3">SMH2532-1</strain>
    </source>
</reference>
<comment type="caution">
    <text evidence="3">The sequence shown here is derived from an EMBL/GenBank/DDBJ whole genome shotgun (WGS) entry which is preliminary data.</text>
</comment>
<evidence type="ECO:0000313" key="4">
    <source>
        <dbReference type="Proteomes" id="UP001174936"/>
    </source>
</evidence>
<dbReference type="InterPro" id="IPR052895">
    <property type="entry name" value="HetReg/Transcr_Mod"/>
</dbReference>
<feature type="compositionally biased region" description="Low complexity" evidence="1">
    <location>
        <begin position="126"/>
        <end position="148"/>
    </location>
</feature>
<organism evidence="3 4">
    <name type="scientific">Cercophora newfieldiana</name>
    <dbReference type="NCBI Taxonomy" id="92897"/>
    <lineage>
        <taxon>Eukaryota</taxon>
        <taxon>Fungi</taxon>
        <taxon>Dikarya</taxon>
        <taxon>Ascomycota</taxon>
        <taxon>Pezizomycotina</taxon>
        <taxon>Sordariomycetes</taxon>
        <taxon>Sordariomycetidae</taxon>
        <taxon>Sordariales</taxon>
        <taxon>Lasiosphaeriaceae</taxon>
        <taxon>Cercophora</taxon>
    </lineage>
</organism>
<dbReference type="Proteomes" id="UP001174936">
    <property type="component" value="Unassembled WGS sequence"/>
</dbReference>
<dbReference type="PANTHER" id="PTHR24148:SF64">
    <property type="entry name" value="HETEROKARYON INCOMPATIBILITY DOMAIN-CONTAINING PROTEIN"/>
    <property type="match status" value="1"/>
</dbReference>
<dbReference type="Gene3D" id="2.120.10.70">
    <property type="entry name" value="Fucose-specific lectin"/>
    <property type="match status" value="1"/>
</dbReference>
<dbReference type="InterPro" id="IPR010730">
    <property type="entry name" value="HET"/>
</dbReference>
<evidence type="ECO:0000259" key="2">
    <source>
        <dbReference type="Pfam" id="PF06985"/>
    </source>
</evidence>
<feature type="domain" description="Heterokaryon incompatibility" evidence="2">
    <location>
        <begin position="211"/>
        <end position="284"/>
    </location>
</feature>